<feature type="compositionally biased region" description="Polar residues" evidence="2">
    <location>
        <begin position="81"/>
        <end position="104"/>
    </location>
</feature>
<accession>A0A1L9PPU4</accession>
<feature type="compositionally biased region" description="Polar residues" evidence="2">
    <location>
        <begin position="371"/>
        <end position="388"/>
    </location>
</feature>
<protein>
    <recommendedName>
        <fullName evidence="3">C2H2-type domain-containing protein</fullName>
    </recommendedName>
</protein>
<keyword evidence="1" id="KW-0862">Zinc</keyword>
<sequence length="458" mass="48609">MASFKELSLSRPFSHSTPRHHSHSISLGAVNSNHRVTRRKSVTTTAAANAAAAVAASLGDSPDSTGIAMPAHRRGSRKGLESSSVGATSAFGSYLSRSVNSPNRDSPVARKASPNQAQDGSPMAHTAVDGSVSSDKPVSTKNRNRRASEGGHLVKGEGKGTRPELRCDRCGKGYKHGSCLSKHMWEHDPAWAITSKLLISKHQQVQLLEAASVLVTMNVDDPTSENPDAESEISSASPGASSELRDGLSSAETTPPPMDEDNSDDDMSVEPEKPFGGINNAGPQYSHSFQSVPSSSFTGSAPWPSPAFSHFRHSSIDTRPSTAEAKLPDEDEADLAAAIGLCNFGTPRMGPTSVSPGVPPVPPLPSRFLDQANSAENQNLGRPGTSVTDIALPNSHQDVFPSLSYNPSMSYKVSDEREVRLGKTERSSRQTRNADVDFGSRPAQADDDDDGVFGRMEE</sequence>
<evidence type="ECO:0000259" key="3">
    <source>
        <dbReference type="PROSITE" id="PS50157"/>
    </source>
</evidence>
<dbReference type="STRING" id="1036611.A0A1L9PPU4"/>
<evidence type="ECO:0000313" key="4">
    <source>
        <dbReference type="EMBL" id="OJJ03549.1"/>
    </source>
</evidence>
<feature type="domain" description="C2H2-type" evidence="3">
    <location>
        <begin position="165"/>
        <end position="187"/>
    </location>
</feature>
<dbReference type="VEuPathDB" id="FungiDB:ASPVEDRAFT_84995"/>
<feature type="compositionally biased region" description="Low complexity" evidence="2">
    <location>
        <begin position="232"/>
        <end position="242"/>
    </location>
</feature>
<keyword evidence="5" id="KW-1185">Reference proteome</keyword>
<dbReference type="RefSeq" id="XP_040669311.1">
    <property type="nucleotide sequence ID" value="XM_040817636.1"/>
</dbReference>
<feature type="compositionally biased region" description="Acidic residues" evidence="2">
    <location>
        <begin position="258"/>
        <end position="269"/>
    </location>
</feature>
<dbReference type="PROSITE" id="PS00028">
    <property type="entry name" value="ZINC_FINGER_C2H2_1"/>
    <property type="match status" value="1"/>
</dbReference>
<proteinExistence type="predicted"/>
<evidence type="ECO:0000313" key="5">
    <source>
        <dbReference type="Proteomes" id="UP000184073"/>
    </source>
</evidence>
<feature type="compositionally biased region" description="Low complexity" evidence="2">
    <location>
        <begin position="286"/>
        <end position="300"/>
    </location>
</feature>
<dbReference type="GO" id="GO:0008270">
    <property type="term" value="F:zinc ion binding"/>
    <property type="evidence" value="ECO:0007669"/>
    <property type="project" value="UniProtKB-KW"/>
</dbReference>
<feature type="region of interest" description="Disordered" evidence="2">
    <location>
        <begin position="350"/>
        <end position="458"/>
    </location>
</feature>
<organism evidence="4 5">
    <name type="scientific">Aspergillus versicolor CBS 583.65</name>
    <dbReference type="NCBI Taxonomy" id="1036611"/>
    <lineage>
        <taxon>Eukaryota</taxon>
        <taxon>Fungi</taxon>
        <taxon>Dikarya</taxon>
        <taxon>Ascomycota</taxon>
        <taxon>Pezizomycotina</taxon>
        <taxon>Eurotiomycetes</taxon>
        <taxon>Eurotiomycetidae</taxon>
        <taxon>Eurotiales</taxon>
        <taxon>Aspergillaceae</taxon>
        <taxon>Aspergillus</taxon>
        <taxon>Aspergillus subgen. Nidulantes</taxon>
    </lineage>
</organism>
<name>A0A1L9PPU4_ASPVE</name>
<feature type="compositionally biased region" description="Basic and acidic residues" evidence="2">
    <location>
        <begin position="413"/>
        <end position="435"/>
    </location>
</feature>
<reference evidence="5" key="1">
    <citation type="journal article" date="2017" name="Genome Biol.">
        <title>Comparative genomics reveals high biological diversity and specific adaptations in the industrially and medically important fungal genus Aspergillus.</title>
        <authorList>
            <person name="de Vries R.P."/>
            <person name="Riley R."/>
            <person name="Wiebenga A."/>
            <person name="Aguilar-Osorio G."/>
            <person name="Amillis S."/>
            <person name="Uchima C.A."/>
            <person name="Anderluh G."/>
            <person name="Asadollahi M."/>
            <person name="Askin M."/>
            <person name="Barry K."/>
            <person name="Battaglia E."/>
            <person name="Bayram O."/>
            <person name="Benocci T."/>
            <person name="Braus-Stromeyer S.A."/>
            <person name="Caldana C."/>
            <person name="Canovas D."/>
            <person name="Cerqueira G.C."/>
            <person name="Chen F."/>
            <person name="Chen W."/>
            <person name="Choi C."/>
            <person name="Clum A."/>
            <person name="Dos Santos R.A."/>
            <person name="Damasio A.R."/>
            <person name="Diallinas G."/>
            <person name="Emri T."/>
            <person name="Fekete E."/>
            <person name="Flipphi M."/>
            <person name="Freyberg S."/>
            <person name="Gallo A."/>
            <person name="Gournas C."/>
            <person name="Habgood R."/>
            <person name="Hainaut M."/>
            <person name="Harispe M.L."/>
            <person name="Henrissat B."/>
            <person name="Hilden K.S."/>
            <person name="Hope R."/>
            <person name="Hossain A."/>
            <person name="Karabika E."/>
            <person name="Karaffa L."/>
            <person name="Karanyi Z."/>
            <person name="Krasevec N."/>
            <person name="Kuo A."/>
            <person name="Kusch H."/>
            <person name="LaButti K."/>
            <person name="Lagendijk E.L."/>
            <person name="Lapidus A."/>
            <person name="Levasseur A."/>
            <person name="Lindquist E."/>
            <person name="Lipzen A."/>
            <person name="Logrieco A.F."/>
            <person name="MacCabe A."/>
            <person name="Maekelae M.R."/>
            <person name="Malavazi I."/>
            <person name="Melin P."/>
            <person name="Meyer V."/>
            <person name="Mielnichuk N."/>
            <person name="Miskei M."/>
            <person name="Molnar A.P."/>
            <person name="Mule G."/>
            <person name="Ngan C.Y."/>
            <person name="Orejas M."/>
            <person name="Orosz E."/>
            <person name="Ouedraogo J.P."/>
            <person name="Overkamp K.M."/>
            <person name="Park H.-S."/>
            <person name="Perrone G."/>
            <person name="Piumi F."/>
            <person name="Punt P.J."/>
            <person name="Ram A.F."/>
            <person name="Ramon A."/>
            <person name="Rauscher S."/>
            <person name="Record E."/>
            <person name="Riano-Pachon D.M."/>
            <person name="Robert V."/>
            <person name="Roehrig J."/>
            <person name="Ruller R."/>
            <person name="Salamov A."/>
            <person name="Salih N.S."/>
            <person name="Samson R.A."/>
            <person name="Sandor E."/>
            <person name="Sanguinetti M."/>
            <person name="Schuetze T."/>
            <person name="Sepcic K."/>
            <person name="Shelest E."/>
            <person name="Sherlock G."/>
            <person name="Sophianopoulou V."/>
            <person name="Squina F.M."/>
            <person name="Sun H."/>
            <person name="Susca A."/>
            <person name="Todd R.B."/>
            <person name="Tsang A."/>
            <person name="Unkles S.E."/>
            <person name="van de Wiele N."/>
            <person name="van Rossen-Uffink D."/>
            <person name="Oliveira J.V."/>
            <person name="Vesth T.C."/>
            <person name="Visser J."/>
            <person name="Yu J.-H."/>
            <person name="Zhou M."/>
            <person name="Andersen M.R."/>
            <person name="Archer D.B."/>
            <person name="Baker S.E."/>
            <person name="Benoit I."/>
            <person name="Brakhage A.A."/>
            <person name="Braus G.H."/>
            <person name="Fischer R."/>
            <person name="Frisvad J.C."/>
            <person name="Goldman G.H."/>
            <person name="Houbraken J."/>
            <person name="Oakley B."/>
            <person name="Pocsi I."/>
            <person name="Scazzocchio C."/>
            <person name="Seiboth B."/>
            <person name="vanKuyk P.A."/>
            <person name="Wortman J."/>
            <person name="Dyer P.S."/>
            <person name="Grigoriev I.V."/>
        </authorList>
    </citation>
    <scope>NUCLEOTIDE SEQUENCE [LARGE SCALE GENOMIC DNA]</scope>
    <source>
        <strain evidence="5">CBS 583.65</strain>
    </source>
</reference>
<dbReference type="GeneID" id="63733147"/>
<feature type="compositionally biased region" description="Polar residues" evidence="2">
    <location>
        <begin position="131"/>
        <end position="141"/>
    </location>
</feature>
<dbReference type="InterPro" id="IPR013087">
    <property type="entry name" value="Znf_C2H2_type"/>
</dbReference>
<feature type="region of interest" description="Disordered" evidence="2">
    <location>
        <begin position="1"/>
        <end position="35"/>
    </location>
</feature>
<gene>
    <name evidence="4" type="ORF">ASPVEDRAFT_84995</name>
</gene>
<keyword evidence="1" id="KW-0479">Metal-binding</keyword>
<keyword evidence="1" id="KW-0863">Zinc-finger</keyword>
<dbReference type="AlphaFoldDB" id="A0A1L9PPU4"/>
<evidence type="ECO:0000256" key="1">
    <source>
        <dbReference type="PROSITE-ProRule" id="PRU00042"/>
    </source>
</evidence>
<feature type="region of interest" description="Disordered" evidence="2">
    <location>
        <begin position="219"/>
        <end position="302"/>
    </location>
</feature>
<feature type="compositionally biased region" description="Basic and acidic residues" evidence="2">
    <location>
        <begin position="146"/>
        <end position="166"/>
    </location>
</feature>
<dbReference type="PROSITE" id="PS50157">
    <property type="entry name" value="ZINC_FINGER_C2H2_2"/>
    <property type="match status" value="1"/>
</dbReference>
<feature type="region of interest" description="Disordered" evidence="2">
    <location>
        <begin position="55"/>
        <end position="166"/>
    </location>
</feature>
<dbReference type="Proteomes" id="UP000184073">
    <property type="component" value="Unassembled WGS sequence"/>
</dbReference>
<dbReference type="EMBL" id="KV878130">
    <property type="protein sequence ID" value="OJJ03549.1"/>
    <property type="molecule type" value="Genomic_DNA"/>
</dbReference>
<dbReference type="OrthoDB" id="2152896at2759"/>
<evidence type="ECO:0000256" key="2">
    <source>
        <dbReference type="SAM" id="MobiDB-lite"/>
    </source>
</evidence>